<comment type="caution">
    <text evidence="14">The sequence shown here is derived from an EMBL/GenBank/DDBJ whole genome shotgun (WGS) entry which is preliminary data.</text>
</comment>
<evidence type="ECO:0000256" key="8">
    <source>
        <dbReference type="ARBA" id="ARBA00022989"/>
    </source>
</evidence>
<dbReference type="InterPro" id="IPR036097">
    <property type="entry name" value="HisK_dim/P_sf"/>
</dbReference>
<evidence type="ECO:0000259" key="12">
    <source>
        <dbReference type="PROSITE" id="PS50109"/>
    </source>
</evidence>
<dbReference type="Proteomes" id="UP000029622">
    <property type="component" value="Unassembled WGS sequence"/>
</dbReference>
<dbReference type="AlphaFoldDB" id="A0A096BEL9"/>
<dbReference type="SUPFAM" id="SSF47384">
    <property type="entry name" value="Homodimeric domain of signal transducing histidine kinase"/>
    <property type="match status" value="1"/>
</dbReference>
<dbReference type="PRINTS" id="PR00344">
    <property type="entry name" value="BCTRLSENSOR"/>
</dbReference>
<accession>A0A096BEL9</accession>
<dbReference type="InterPro" id="IPR050398">
    <property type="entry name" value="HssS/ArlS-like"/>
</dbReference>
<keyword evidence="6 11" id="KW-0812">Transmembrane</keyword>
<dbReference type="EC" id="2.7.13.3" evidence="3"/>
<keyword evidence="9" id="KW-0902">Two-component regulatory system</keyword>
<dbReference type="GO" id="GO:0005886">
    <property type="term" value="C:plasma membrane"/>
    <property type="evidence" value="ECO:0007669"/>
    <property type="project" value="TreeGrafter"/>
</dbReference>
<keyword evidence="10 11" id="KW-0472">Membrane</keyword>
<dbReference type="Gene3D" id="6.10.340.10">
    <property type="match status" value="1"/>
</dbReference>
<evidence type="ECO:0000313" key="15">
    <source>
        <dbReference type="Proteomes" id="UP000029622"/>
    </source>
</evidence>
<dbReference type="SUPFAM" id="SSF55874">
    <property type="entry name" value="ATPase domain of HSP90 chaperone/DNA topoisomerase II/histidine kinase"/>
    <property type="match status" value="1"/>
</dbReference>
<keyword evidence="8 11" id="KW-1133">Transmembrane helix</keyword>
<dbReference type="Pfam" id="PF02518">
    <property type="entry name" value="HATPase_c"/>
    <property type="match status" value="1"/>
</dbReference>
<evidence type="ECO:0000256" key="2">
    <source>
        <dbReference type="ARBA" id="ARBA00004141"/>
    </source>
</evidence>
<dbReference type="CDD" id="cd00082">
    <property type="entry name" value="HisKA"/>
    <property type="match status" value="1"/>
</dbReference>
<dbReference type="CDD" id="cd06225">
    <property type="entry name" value="HAMP"/>
    <property type="match status" value="1"/>
</dbReference>
<dbReference type="InterPro" id="IPR004358">
    <property type="entry name" value="Sig_transdc_His_kin-like_C"/>
</dbReference>
<dbReference type="RefSeq" id="WP_081943607.1">
    <property type="nucleotide sequence ID" value="NZ_AZTB01000078.1"/>
</dbReference>
<dbReference type="InterPro" id="IPR003660">
    <property type="entry name" value="HAMP_dom"/>
</dbReference>
<gene>
    <name evidence="14" type="ORF">Y919_11150</name>
</gene>
<dbReference type="InterPro" id="IPR003594">
    <property type="entry name" value="HATPase_dom"/>
</dbReference>
<dbReference type="PANTHER" id="PTHR45528:SF8">
    <property type="entry name" value="HISTIDINE KINASE"/>
    <property type="match status" value="1"/>
</dbReference>
<reference evidence="14 15" key="1">
    <citation type="submission" date="2013-12" db="EMBL/GenBank/DDBJ databases">
        <title>Draft genome sequence of Caloranaerobacter sp. H53214.</title>
        <authorList>
            <person name="Jiang L.J."/>
            <person name="Shao Z.Z."/>
            <person name="Long M.N."/>
        </authorList>
    </citation>
    <scope>NUCLEOTIDE SEQUENCE [LARGE SCALE GENOMIC DNA]</scope>
    <source>
        <strain evidence="14 15">H53214</strain>
    </source>
</reference>
<dbReference type="SUPFAM" id="SSF158472">
    <property type="entry name" value="HAMP domain-like"/>
    <property type="match status" value="1"/>
</dbReference>
<organism evidence="14 15">
    <name type="scientific">Caloranaerobacter azorensis H53214</name>
    <dbReference type="NCBI Taxonomy" id="1156417"/>
    <lineage>
        <taxon>Bacteria</taxon>
        <taxon>Bacillati</taxon>
        <taxon>Bacillota</taxon>
        <taxon>Tissierellia</taxon>
        <taxon>Tissierellales</taxon>
        <taxon>Thermohalobacteraceae</taxon>
        <taxon>Caloranaerobacter</taxon>
    </lineage>
</organism>
<dbReference type="InterPro" id="IPR036890">
    <property type="entry name" value="HATPase_C_sf"/>
</dbReference>
<keyword evidence="7 14" id="KW-0418">Kinase</keyword>
<dbReference type="SMART" id="SM00388">
    <property type="entry name" value="HisKA"/>
    <property type="match status" value="1"/>
</dbReference>
<evidence type="ECO:0000256" key="9">
    <source>
        <dbReference type="ARBA" id="ARBA00023012"/>
    </source>
</evidence>
<evidence type="ECO:0000259" key="13">
    <source>
        <dbReference type="PROSITE" id="PS50885"/>
    </source>
</evidence>
<evidence type="ECO:0000256" key="6">
    <source>
        <dbReference type="ARBA" id="ARBA00022692"/>
    </source>
</evidence>
<dbReference type="Pfam" id="PF00512">
    <property type="entry name" value="HisKA"/>
    <property type="match status" value="1"/>
</dbReference>
<evidence type="ECO:0000256" key="5">
    <source>
        <dbReference type="ARBA" id="ARBA00022679"/>
    </source>
</evidence>
<name>A0A096BEL9_9FIRM</name>
<dbReference type="Pfam" id="PF00672">
    <property type="entry name" value="HAMP"/>
    <property type="match status" value="1"/>
</dbReference>
<dbReference type="InterPro" id="IPR005467">
    <property type="entry name" value="His_kinase_dom"/>
</dbReference>
<dbReference type="Gene3D" id="3.30.565.10">
    <property type="entry name" value="Histidine kinase-like ATPase, C-terminal domain"/>
    <property type="match status" value="1"/>
</dbReference>
<dbReference type="GO" id="GO:0000155">
    <property type="term" value="F:phosphorelay sensor kinase activity"/>
    <property type="evidence" value="ECO:0007669"/>
    <property type="project" value="InterPro"/>
</dbReference>
<dbReference type="PANTHER" id="PTHR45528">
    <property type="entry name" value="SENSOR HISTIDINE KINASE CPXA"/>
    <property type="match status" value="1"/>
</dbReference>
<feature type="domain" description="Histidine kinase" evidence="12">
    <location>
        <begin position="262"/>
        <end position="482"/>
    </location>
</feature>
<dbReference type="EMBL" id="AZTB01000078">
    <property type="protein sequence ID" value="KGG79585.1"/>
    <property type="molecule type" value="Genomic_DNA"/>
</dbReference>
<feature type="domain" description="HAMP" evidence="13">
    <location>
        <begin position="195"/>
        <end position="247"/>
    </location>
</feature>
<dbReference type="InterPro" id="IPR003661">
    <property type="entry name" value="HisK_dim/P_dom"/>
</dbReference>
<feature type="transmembrane region" description="Helical" evidence="11">
    <location>
        <begin position="16"/>
        <end position="41"/>
    </location>
</feature>
<sequence length="482" mass="55682">MGKMVHVDDISLKKQLIIYILAVIILSFICTTVVITVNLILMSRGIILRADYYESKVPFIEKYIENTGDKLLNKGFKTELEKIIPVQGIEYQVLNYKGEMIYGNYKTDIVDLPFKSIDKRDKIVVGYFNAEVIEFIPISKNGLAVGMVLLRYHIKPSARNPKYNFLVQYLEQIVIISPFVFIILFTIIFVSKFNKKLSGPLNELLEGANKIKNRNLEFKISYKSNNELGKLCSAFEDMRNELKVTLENQWKLEQDRRYMLEAIAHDLRTPLTIIKGHIEGILYSNKFDEDKFIRYLNLIDKNVDRIIKLIEKMDRIVKLEQQDFKLEFEKCDIVKFLNEKSSDFDRICSLKKINFIMKKDEKLADKFIISTDINALSQILDNIISNSLRYTPINGEIILKVNIEKNVLCFLIDDTGCGFSSRDIKNMFKRFYQGDESRSKLKGHYGLGLYIVKTLVEKLGGSITAGNNEMGGARVKFSIPIQ</sequence>
<evidence type="ECO:0000256" key="7">
    <source>
        <dbReference type="ARBA" id="ARBA00022777"/>
    </source>
</evidence>
<evidence type="ECO:0000256" key="11">
    <source>
        <dbReference type="SAM" id="Phobius"/>
    </source>
</evidence>
<dbReference type="Gene3D" id="1.10.287.130">
    <property type="match status" value="1"/>
</dbReference>
<comment type="catalytic activity">
    <reaction evidence="1">
        <text>ATP + protein L-histidine = ADP + protein N-phospho-L-histidine.</text>
        <dbReference type="EC" id="2.7.13.3"/>
    </reaction>
</comment>
<feature type="transmembrane region" description="Helical" evidence="11">
    <location>
        <begin position="169"/>
        <end position="190"/>
    </location>
</feature>
<proteinExistence type="predicted"/>
<dbReference type="PROSITE" id="PS50885">
    <property type="entry name" value="HAMP"/>
    <property type="match status" value="1"/>
</dbReference>
<evidence type="ECO:0000256" key="3">
    <source>
        <dbReference type="ARBA" id="ARBA00012438"/>
    </source>
</evidence>
<dbReference type="SMART" id="SM00387">
    <property type="entry name" value="HATPase_c"/>
    <property type="match status" value="1"/>
</dbReference>
<keyword evidence="5" id="KW-0808">Transferase</keyword>
<evidence type="ECO:0000256" key="1">
    <source>
        <dbReference type="ARBA" id="ARBA00000085"/>
    </source>
</evidence>
<evidence type="ECO:0000313" key="14">
    <source>
        <dbReference type="EMBL" id="KGG79585.1"/>
    </source>
</evidence>
<keyword evidence="4" id="KW-0597">Phosphoprotein</keyword>
<dbReference type="SMART" id="SM00304">
    <property type="entry name" value="HAMP"/>
    <property type="match status" value="1"/>
</dbReference>
<dbReference type="PROSITE" id="PS50109">
    <property type="entry name" value="HIS_KIN"/>
    <property type="match status" value="1"/>
</dbReference>
<dbReference type="STRING" id="1156417.Y919_11150"/>
<protein>
    <recommendedName>
        <fullName evidence="3">histidine kinase</fullName>
        <ecNumber evidence="3">2.7.13.3</ecNumber>
    </recommendedName>
</protein>
<evidence type="ECO:0000256" key="10">
    <source>
        <dbReference type="ARBA" id="ARBA00023136"/>
    </source>
</evidence>
<comment type="subcellular location">
    <subcellularLocation>
        <location evidence="2">Membrane</location>
        <topology evidence="2">Multi-pass membrane protein</topology>
    </subcellularLocation>
</comment>
<evidence type="ECO:0000256" key="4">
    <source>
        <dbReference type="ARBA" id="ARBA00022553"/>
    </source>
</evidence>